<keyword evidence="2" id="KW-1185">Reference proteome</keyword>
<reference evidence="2" key="1">
    <citation type="journal article" date="2019" name="Gigascience">
        <title>De novo genome assembly of the endangered Acer yangbiense, a plant species with extremely small populations endemic to Yunnan Province, China.</title>
        <authorList>
            <person name="Yang J."/>
            <person name="Wariss H.M."/>
            <person name="Tao L."/>
            <person name="Zhang R."/>
            <person name="Yun Q."/>
            <person name="Hollingsworth P."/>
            <person name="Dao Z."/>
            <person name="Luo G."/>
            <person name="Guo H."/>
            <person name="Ma Y."/>
            <person name="Sun W."/>
        </authorList>
    </citation>
    <scope>NUCLEOTIDE SEQUENCE [LARGE SCALE GENOMIC DNA]</scope>
    <source>
        <strain evidence="2">cv. Malutang</strain>
    </source>
</reference>
<dbReference type="PANTHER" id="PTHR33240">
    <property type="entry name" value="OS08G0508500 PROTEIN"/>
    <property type="match status" value="1"/>
</dbReference>
<evidence type="ECO:0000313" key="2">
    <source>
        <dbReference type="Proteomes" id="UP000323000"/>
    </source>
</evidence>
<dbReference type="Gene3D" id="2.40.70.10">
    <property type="entry name" value="Acid Proteases"/>
    <property type="match status" value="1"/>
</dbReference>
<evidence type="ECO:0000313" key="1">
    <source>
        <dbReference type="EMBL" id="TXG63304.1"/>
    </source>
</evidence>
<comment type="caution">
    <text evidence="1">The sequence shown here is derived from an EMBL/GenBank/DDBJ whole genome shotgun (WGS) entry which is preliminary data.</text>
</comment>
<dbReference type="EMBL" id="VAHF01000004">
    <property type="protein sequence ID" value="TXG63304.1"/>
    <property type="molecule type" value="Genomic_DNA"/>
</dbReference>
<sequence>MNVPNEMHPETFGQARTWNSKYANYHALNATREQILAALHETGLLTKPEPLRGDPSLRNQAKYCDFHDDIGHTTSECFHLKDHIETLIRNGYLKEFIDITQEARQQVPDTTDRDPPKHSDKGKVHMVHTIAGGPTLAGDSNRDRKAYSRSTMASRACMQVNQFQTPKRQKIHTTPIIFTDEDSKGITHPHDDALVISLTIAGKMIPRILINTGSSMDIMFKKTLDHLGIEKARLREVNTPLYGFTRDSIWPVGTIDIPITFGEDPDQFTAMITYVVVDAPGVYSVILGRPFLVATKARVSLYHNVMKIPTGEKIETIRGDQESARKCYATSVKENF</sequence>
<protein>
    <recommendedName>
        <fullName evidence="3">Retrotransposon gag domain-containing protein</fullName>
    </recommendedName>
</protein>
<name>A0A5C7I2G6_9ROSI</name>
<gene>
    <name evidence="1" type="ORF">EZV62_010298</name>
</gene>
<accession>A0A5C7I2G6</accession>
<dbReference type="InterPro" id="IPR021109">
    <property type="entry name" value="Peptidase_aspartic_dom_sf"/>
</dbReference>
<organism evidence="1 2">
    <name type="scientific">Acer yangbiense</name>
    <dbReference type="NCBI Taxonomy" id="1000413"/>
    <lineage>
        <taxon>Eukaryota</taxon>
        <taxon>Viridiplantae</taxon>
        <taxon>Streptophyta</taxon>
        <taxon>Embryophyta</taxon>
        <taxon>Tracheophyta</taxon>
        <taxon>Spermatophyta</taxon>
        <taxon>Magnoliopsida</taxon>
        <taxon>eudicotyledons</taxon>
        <taxon>Gunneridae</taxon>
        <taxon>Pentapetalae</taxon>
        <taxon>rosids</taxon>
        <taxon>malvids</taxon>
        <taxon>Sapindales</taxon>
        <taxon>Sapindaceae</taxon>
        <taxon>Hippocastanoideae</taxon>
        <taxon>Acereae</taxon>
        <taxon>Acer</taxon>
    </lineage>
</organism>
<proteinExistence type="predicted"/>
<evidence type="ECO:0008006" key="3">
    <source>
        <dbReference type="Google" id="ProtNLM"/>
    </source>
</evidence>
<dbReference type="OrthoDB" id="1739701at2759"/>
<dbReference type="CDD" id="cd00303">
    <property type="entry name" value="retropepsin_like"/>
    <property type="match status" value="1"/>
</dbReference>
<dbReference type="Proteomes" id="UP000323000">
    <property type="component" value="Chromosome 4"/>
</dbReference>
<dbReference type="PANTHER" id="PTHR33240:SF15">
    <property type="entry name" value="GAG-PRO-LIKE PROTEIN"/>
    <property type="match status" value="1"/>
</dbReference>
<dbReference type="AlphaFoldDB" id="A0A5C7I2G6"/>